<sequence>MELSLLFHLFFVLEICFLNLMVSSNNSVAMKERENPSAFPRNFLFGTASSAYQFEGAFSSDGKGLNNWDVFSHKPGNIMDRSNGDIAVDHYHRYLEDSDLMEDMGVNSFRFSISWARVLPRGRFGKVNMAGIRHYNKLIDSLWHKGIQPFVTLTHYDIPQELEDRYGAWLSPKMQDDFRYYADVCFKYFGDRVKYWVTFNEPNVAVIRGYRSGIYPPSRCSGSFGNCSNGDSEREPFIAAHNIILSHIAAFDLYRAKYKKTQGGSVGIVLNAIWFEPISSSLEDKLAAERAQSFYMNWFLDPIILGKYPEDMHKILGYILPKFLEKDLQKMKRGSDFIGINHYTSFYIKDCLVSVCERGPGNSRTEGLILRTALKDGNFIGKSTAVDWLYVYPKGMEKIVTYIKDRYNNIPMFITENGFGEMNNPNTTIEVSLNDVKRVQYMCSYLDALATAIRNGADVRGYFTWSLLDNFEWISGYTIRFGLHHVDYRTLKRTRKLSAMWYKQYISDHKARSTLMSRNTASKLAMELQRE</sequence>
<proteinExistence type="predicted"/>
<keyword evidence="2" id="KW-1185">Reference proteome</keyword>
<accession>A0ACB7YUE2</accession>
<dbReference type="Proteomes" id="UP000828048">
    <property type="component" value="Chromosome 3"/>
</dbReference>
<dbReference type="EMBL" id="CM037153">
    <property type="protein sequence ID" value="KAH7857097.1"/>
    <property type="molecule type" value="Genomic_DNA"/>
</dbReference>
<gene>
    <name evidence="1" type="ORF">Vadar_008981</name>
</gene>
<name>A0ACB7YUE2_9ERIC</name>
<evidence type="ECO:0000313" key="2">
    <source>
        <dbReference type="Proteomes" id="UP000828048"/>
    </source>
</evidence>
<comment type="caution">
    <text evidence="1">The sequence shown here is derived from an EMBL/GenBank/DDBJ whole genome shotgun (WGS) entry which is preliminary data.</text>
</comment>
<protein>
    <submittedName>
        <fullName evidence="1">Uncharacterized protein</fullName>
    </submittedName>
</protein>
<organism evidence="1 2">
    <name type="scientific">Vaccinium darrowii</name>
    <dbReference type="NCBI Taxonomy" id="229202"/>
    <lineage>
        <taxon>Eukaryota</taxon>
        <taxon>Viridiplantae</taxon>
        <taxon>Streptophyta</taxon>
        <taxon>Embryophyta</taxon>
        <taxon>Tracheophyta</taxon>
        <taxon>Spermatophyta</taxon>
        <taxon>Magnoliopsida</taxon>
        <taxon>eudicotyledons</taxon>
        <taxon>Gunneridae</taxon>
        <taxon>Pentapetalae</taxon>
        <taxon>asterids</taxon>
        <taxon>Ericales</taxon>
        <taxon>Ericaceae</taxon>
        <taxon>Vaccinioideae</taxon>
        <taxon>Vaccinieae</taxon>
        <taxon>Vaccinium</taxon>
    </lineage>
</organism>
<evidence type="ECO:0000313" key="1">
    <source>
        <dbReference type="EMBL" id="KAH7857097.1"/>
    </source>
</evidence>
<reference evidence="1 2" key="1">
    <citation type="journal article" date="2021" name="Hortic Res">
        <title>High-quality reference genome and annotation aids understanding of berry development for evergreen blueberry (Vaccinium darrowii).</title>
        <authorList>
            <person name="Yu J."/>
            <person name="Hulse-Kemp A.M."/>
            <person name="Babiker E."/>
            <person name="Staton M."/>
        </authorList>
    </citation>
    <scope>NUCLEOTIDE SEQUENCE [LARGE SCALE GENOMIC DNA]</scope>
    <source>
        <strain evidence="2">cv. NJ 8807/NJ 8810</strain>
        <tissue evidence="1">Young leaf</tissue>
    </source>
</reference>